<dbReference type="PROSITE" id="PS50262">
    <property type="entry name" value="G_PROTEIN_RECEP_F1_2"/>
    <property type="match status" value="1"/>
</dbReference>
<dbReference type="InterPro" id="IPR017452">
    <property type="entry name" value="GPCR_Rhodpsn_7TM"/>
</dbReference>
<feature type="transmembrane region" description="Helical" evidence="8">
    <location>
        <begin position="177"/>
        <end position="202"/>
    </location>
</feature>
<feature type="transmembrane region" description="Helical" evidence="8">
    <location>
        <begin position="128"/>
        <end position="148"/>
    </location>
</feature>
<dbReference type="PRINTS" id="PR00237">
    <property type="entry name" value="GPCRRHODOPSN"/>
</dbReference>
<evidence type="ECO:0000259" key="9">
    <source>
        <dbReference type="PROSITE" id="PS50262"/>
    </source>
</evidence>
<feature type="transmembrane region" description="Helical" evidence="8">
    <location>
        <begin position="44"/>
        <end position="68"/>
    </location>
</feature>
<accession>A0AAV2I3U4</accession>
<proteinExistence type="predicted"/>
<sequence>IEVRITCGTDLYLPPFLFVFGVISNIFVIIVMRSKAFRSISTSFYMTANAVTDATSLLINLPVHYIFVNFHQVFRNAMHAHYMCSFFNVLGWGSSDLGILFTVAMTTERAIAIRYPLRAYRLCTTRRAMMVVIGLTIFELLKLSHMAYKSRVVANTTSRLCDLNTDNPDYANFVEYIWPWIHFSILMVSYVLVMAGNVVILVNIKKSSNAAATNGVGRKTVSKESRSAAKNRQLSIMLVLDSCCLIACTLPYGIVIILTTRFPVLKDSLGGKNLAYTSTFYLLYINRCLNFLLYCISGARFRETIKNMF</sequence>
<name>A0AAV2I3U4_LYMST</name>
<feature type="non-terminal residue" evidence="10">
    <location>
        <position position="1"/>
    </location>
</feature>
<dbReference type="InterPro" id="IPR000276">
    <property type="entry name" value="GPCR_Rhodpsn"/>
</dbReference>
<keyword evidence="4" id="KW-0297">G-protein coupled receptor</keyword>
<evidence type="ECO:0000256" key="5">
    <source>
        <dbReference type="ARBA" id="ARBA00023136"/>
    </source>
</evidence>
<reference evidence="10 11" key="1">
    <citation type="submission" date="2024-04" db="EMBL/GenBank/DDBJ databases">
        <authorList>
            <consortium name="Genoscope - CEA"/>
            <person name="William W."/>
        </authorList>
    </citation>
    <scope>NUCLEOTIDE SEQUENCE [LARGE SCALE GENOMIC DNA]</scope>
</reference>
<dbReference type="PANTHER" id="PTHR24243:SF230">
    <property type="entry name" value="G-PROTEIN COUPLED RECEPTORS FAMILY 1 PROFILE DOMAIN-CONTAINING PROTEIN"/>
    <property type="match status" value="1"/>
</dbReference>
<feature type="transmembrane region" description="Helical" evidence="8">
    <location>
        <begin position="279"/>
        <end position="299"/>
    </location>
</feature>
<evidence type="ECO:0000256" key="4">
    <source>
        <dbReference type="ARBA" id="ARBA00023040"/>
    </source>
</evidence>
<feature type="domain" description="G-protein coupled receptors family 1 profile" evidence="9">
    <location>
        <begin position="24"/>
        <end position="294"/>
    </location>
</feature>
<keyword evidence="11" id="KW-1185">Reference proteome</keyword>
<evidence type="ECO:0000313" key="11">
    <source>
        <dbReference type="Proteomes" id="UP001497497"/>
    </source>
</evidence>
<dbReference type="SUPFAM" id="SSF81321">
    <property type="entry name" value="Family A G protein-coupled receptor-like"/>
    <property type="match status" value="1"/>
</dbReference>
<comment type="caution">
    <text evidence="10">The sequence shown here is derived from an EMBL/GenBank/DDBJ whole genome shotgun (WGS) entry which is preliminary data.</text>
</comment>
<evidence type="ECO:0000256" key="3">
    <source>
        <dbReference type="ARBA" id="ARBA00022989"/>
    </source>
</evidence>
<keyword evidence="6" id="KW-0675">Receptor</keyword>
<evidence type="ECO:0000256" key="7">
    <source>
        <dbReference type="ARBA" id="ARBA00023224"/>
    </source>
</evidence>
<keyword evidence="3 8" id="KW-1133">Transmembrane helix</keyword>
<evidence type="ECO:0000256" key="8">
    <source>
        <dbReference type="SAM" id="Phobius"/>
    </source>
</evidence>
<dbReference type="GO" id="GO:0004930">
    <property type="term" value="F:G protein-coupled receptor activity"/>
    <property type="evidence" value="ECO:0007669"/>
    <property type="project" value="UniProtKB-KW"/>
</dbReference>
<evidence type="ECO:0000256" key="6">
    <source>
        <dbReference type="ARBA" id="ARBA00023170"/>
    </source>
</evidence>
<organism evidence="10 11">
    <name type="scientific">Lymnaea stagnalis</name>
    <name type="common">Great pond snail</name>
    <name type="synonym">Helix stagnalis</name>
    <dbReference type="NCBI Taxonomy" id="6523"/>
    <lineage>
        <taxon>Eukaryota</taxon>
        <taxon>Metazoa</taxon>
        <taxon>Spiralia</taxon>
        <taxon>Lophotrochozoa</taxon>
        <taxon>Mollusca</taxon>
        <taxon>Gastropoda</taxon>
        <taxon>Heterobranchia</taxon>
        <taxon>Euthyneura</taxon>
        <taxon>Panpulmonata</taxon>
        <taxon>Hygrophila</taxon>
        <taxon>Lymnaeoidea</taxon>
        <taxon>Lymnaeidae</taxon>
        <taxon>Lymnaea</taxon>
    </lineage>
</organism>
<dbReference type="Pfam" id="PF00001">
    <property type="entry name" value="7tm_1"/>
    <property type="match status" value="1"/>
</dbReference>
<dbReference type="EMBL" id="CAXITT010000424">
    <property type="protein sequence ID" value="CAL1541306.1"/>
    <property type="molecule type" value="Genomic_DNA"/>
</dbReference>
<dbReference type="PANTHER" id="PTHR24243">
    <property type="entry name" value="G-PROTEIN COUPLED RECEPTOR"/>
    <property type="match status" value="1"/>
</dbReference>
<feature type="transmembrane region" description="Helical" evidence="8">
    <location>
        <begin position="236"/>
        <end position="259"/>
    </location>
</feature>
<evidence type="ECO:0000313" key="10">
    <source>
        <dbReference type="EMBL" id="CAL1541306.1"/>
    </source>
</evidence>
<feature type="non-terminal residue" evidence="10">
    <location>
        <position position="309"/>
    </location>
</feature>
<feature type="transmembrane region" description="Helical" evidence="8">
    <location>
        <begin position="12"/>
        <end position="32"/>
    </location>
</feature>
<evidence type="ECO:0000256" key="2">
    <source>
        <dbReference type="ARBA" id="ARBA00022692"/>
    </source>
</evidence>
<dbReference type="AlphaFoldDB" id="A0AAV2I3U4"/>
<dbReference type="GO" id="GO:0005886">
    <property type="term" value="C:plasma membrane"/>
    <property type="evidence" value="ECO:0007669"/>
    <property type="project" value="TreeGrafter"/>
</dbReference>
<evidence type="ECO:0000256" key="1">
    <source>
        <dbReference type="ARBA" id="ARBA00004141"/>
    </source>
</evidence>
<gene>
    <name evidence="10" type="ORF">GSLYS_00014912001</name>
</gene>
<protein>
    <recommendedName>
        <fullName evidence="9">G-protein coupled receptors family 1 profile domain-containing protein</fullName>
    </recommendedName>
</protein>
<keyword evidence="5 8" id="KW-0472">Membrane</keyword>
<dbReference type="Gene3D" id="1.20.1070.10">
    <property type="entry name" value="Rhodopsin 7-helix transmembrane proteins"/>
    <property type="match status" value="1"/>
</dbReference>
<feature type="transmembrane region" description="Helical" evidence="8">
    <location>
        <begin position="80"/>
        <end position="107"/>
    </location>
</feature>
<keyword evidence="2 8" id="KW-0812">Transmembrane</keyword>
<comment type="subcellular location">
    <subcellularLocation>
        <location evidence="1">Membrane</location>
        <topology evidence="1">Multi-pass membrane protein</topology>
    </subcellularLocation>
</comment>
<dbReference type="Proteomes" id="UP001497497">
    <property type="component" value="Unassembled WGS sequence"/>
</dbReference>
<keyword evidence="7" id="KW-0807">Transducer</keyword>